<evidence type="ECO:0000313" key="3">
    <source>
        <dbReference type="Proteomes" id="UP000275846"/>
    </source>
</evidence>
<reference evidence="4" key="1">
    <citation type="submission" date="2016-06" db="UniProtKB">
        <authorList>
            <consortium name="WormBaseParasite"/>
        </authorList>
    </citation>
    <scope>IDENTIFICATION</scope>
</reference>
<reference evidence="2 3" key="2">
    <citation type="submission" date="2018-11" db="EMBL/GenBank/DDBJ databases">
        <authorList>
            <consortium name="Pathogen Informatics"/>
        </authorList>
    </citation>
    <scope>NUCLEOTIDE SEQUENCE [LARGE SCALE GENOMIC DNA]</scope>
    <source>
        <strain evidence="2 3">NST_G2</strain>
    </source>
</reference>
<evidence type="ECO:0000313" key="4">
    <source>
        <dbReference type="WBParaSite" id="SSLN_0001278201-mRNA-1"/>
    </source>
</evidence>
<organism evidence="4">
    <name type="scientific">Schistocephalus solidus</name>
    <name type="common">Tapeworm</name>
    <dbReference type="NCBI Taxonomy" id="70667"/>
    <lineage>
        <taxon>Eukaryota</taxon>
        <taxon>Metazoa</taxon>
        <taxon>Spiralia</taxon>
        <taxon>Lophotrochozoa</taxon>
        <taxon>Platyhelminthes</taxon>
        <taxon>Cestoda</taxon>
        <taxon>Eucestoda</taxon>
        <taxon>Diphyllobothriidea</taxon>
        <taxon>Diphyllobothriidae</taxon>
        <taxon>Schistocephalus</taxon>
    </lineage>
</organism>
<evidence type="ECO:0000256" key="1">
    <source>
        <dbReference type="SAM" id="MobiDB-lite"/>
    </source>
</evidence>
<keyword evidence="3" id="KW-1185">Reference proteome</keyword>
<dbReference type="WBParaSite" id="SSLN_0001278201-mRNA-1">
    <property type="protein sequence ID" value="SSLN_0001278201-mRNA-1"/>
    <property type="gene ID" value="SSLN_0001278201"/>
</dbReference>
<proteinExistence type="predicted"/>
<name>A0A183T773_SCHSO</name>
<dbReference type="Proteomes" id="UP000275846">
    <property type="component" value="Unassembled WGS sequence"/>
</dbReference>
<protein>
    <submittedName>
        <fullName evidence="4">50S ribosomal protein L4</fullName>
    </submittedName>
</protein>
<sequence length="68" mass="7433">MSVWVTQPRALSPEDPGQAHFGKVLPTPYGHRAGDHPGRRRRDMLTKRAVRSGKASTVMKPAVTAAKL</sequence>
<dbReference type="EMBL" id="UYSU01037184">
    <property type="protein sequence ID" value="VDL98706.1"/>
    <property type="molecule type" value="Genomic_DNA"/>
</dbReference>
<gene>
    <name evidence="2" type="ORF">SSLN_LOCUS12321</name>
</gene>
<evidence type="ECO:0000313" key="2">
    <source>
        <dbReference type="EMBL" id="VDL98706.1"/>
    </source>
</evidence>
<feature type="region of interest" description="Disordered" evidence="1">
    <location>
        <begin position="1"/>
        <end position="68"/>
    </location>
</feature>
<dbReference type="AlphaFoldDB" id="A0A183T773"/>
<accession>A0A183T773</accession>